<accession>A0ABY3CDA4</accession>
<dbReference type="InterPro" id="IPR029062">
    <property type="entry name" value="Class_I_gatase-like"/>
</dbReference>
<dbReference type="GO" id="GO:0016787">
    <property type="term" value="F:hydrolase activity"/>
    <property type="evidence" value="ECO:0007669"/>
    <property type="project" value="UniProtKB-KW"/>
</dbReference>
<evidence type="ECO:0000313" key="2">
    <source>
        <dbReference type="Proteomes" id="UP000733744"/>
    </source>
</evidence>
<keyword evidence="2" id="KW-1185">Reference proteome</keyword>
<keyword evidence="1" id="KW-0378">Hydrolase</keyword>
<dbReference type="RefSeq" id="WP_127027201.1">
    <property type="nucleotide sequence ID" value="NZ_RYFG02000026.1"/>
</dbReference>
<comment type="caution">
    <text evidence="1">The sequence shown here is derived from an EMBL/GenBank/DDBJ whole genome shotgun (WGS) entry which is preliminary data.</text>
</comment>
<gene>
    <name evidence="1" type="ORF">EKO24_005865</name>
</gene>
<dbReference type="InterPro" id="IPR011697">
    <property type="entry name" value="Peptidase_C26"/>
</dbReference>
<dbReference type="PANTHER" id="PTHR43235:SF1">
    <property type="entry name" value="GLUTAMINE AMIDOTRANSFERASE PB2B2.05-RELATED"/>
    <property type="match status" value="1"/>
</dbReference>
<name>A0ABY3CDA4_9GAMM</name>
<organism evidence="1 2">
    <name type="scientific">Candidatus Methylobacter oryzae</name>
    <dbReference type="NCBI Taxonomy" id="2497749"/>
    <lineage>
        <taxon>Bacteria</taxon>
        <taxon>Pseudomonadati</taxon>
        <taxon>Pseudomonadota</taxon>
        <taxon>Gammaproteobacteria</taxon>
        <taxon>Methylococcales</taxon>
        <taxon>Methylococcaceae</taxon>
        <taxon>Methylobacter</taxon>
    </lineage>
</organism>
<dbReference type="CDD" id="cd01745">
    <property type="entry name" value="GATase1_2"/>
    <property type="match status" value="1"/>
</dbReference>
<protein>
    <submittedName>
        <fullName evidence="1">Gamma-glutamyl-gamma-aminobutyrate hydrolase family protein</fullName>
    </submittedName>
</protein>
<dbReference type="SUPFAM" id="SSF52317">
    <property type="entry name" value="Class I glutamine amidotransferase-like"/>
    <property type="match status" value="1"/>
</dbReference>
<reference evidence="1 2" key="1">
    <citation type="journal article" date="2019" name="Antonie Van Leeuwenhoek">
        <title>Description of 'Ca. Methylobacter oryzae' KRF1, a novel species from the environmentally important Methylobacter clade 2.</title>
        <authorList>
            <person name="Khatri K."/>
            <person name="Mohite J.A."/>
            <person name="Pandit P.S."/>
            <person name="Bahulikar R."/>
            <person name="Rahalkar M.C."/>
        </authorList>
    </citation>
    <scope>NUCLEOTIDE SEQUENCE [LARGE SCALE GENOMIC DNA]</scope>
    <source>
        <strain evidence="1 2">KRF1</strain>
    </source>
</reference>
<dbReference type="PROSITE" id="PS51273">
    <property type="entry name" value="GATASE_TYPE_1"/>
    <property type="match status" value="1"/>
</dbReference>
<dbReference type="PANTHER" id="PTHR43235">
    <property type="entry name" value="GLUTAMINE AMIDOTRANSFERASE PB2B2.05-RELATED"/>
    <property type="match status" value="1"/>
</dbReference>
<dbReference type="Proteomes" id="UP000733744">
    <property type="component" value="Unassembled WGS sequence"/>
</dbReference>
<dbReference type="Pfam" id="PF07722">
    <property type="entry name" value="Peptidase_C26"/>
    <property type="match status" value="1"/>
</dbReference>
<dbReference type="Gene3D" id="3.40.50.880">
    <property type="match status" value="1"/>
</dbReference>
<dbReference type="EMBL" id="RYFG02000026">
    <property type="protein sequence ID" value="TRX00508.1"/>
    <property type="molecule type" value="Genomic_DNA"/>
</dbReference>
<sequence>MPETQLQPVIGVTGPGKGGDRAWYFTRYAIIWAGGRPLRLTPENSHLHEELNGIVIGGGDDIHPTLYESEVLPNSRYDKERDMFELLYIEKSLKQDIPMLAICRGEQLLNTYLGGNLHQDLSKLRRHTCNRWTVLPVKTLVVEPDSRLNALLGTTRCRINSLHSQAINQLGSGLRIAGRDLDNIVQAVEDPVRPFVIGVQWHPEYLLYLAYQRNLFRALVESARHVI</sequence>
<dbReference type="InterPro" id="IPR044668">
    <property type="entry name" value="PuuD-like"/>
</dbReference>
<evidence type="ECO:0000313" key="1">
    <source>
        <dbReference type="EMBL" id="TRX00508.1"/>
    </source>
</evidence>
<proteinExistence type="predicted"/>